<evidence type="ECO:0000313" key="5">
    <source>
        <dbReference type="Proteomes" id="UP000838412"/>
    </source>
</evidence>
<feature type="domain" description="HD" evidence="3">
    <location>
        <begin position="67"/>
        <end position="214"/>
    </location>
</feature>
<dbReference type="GO" id="GO:0006203">
    <property type="term" value="P:dGTP catabolic process"/>
    <property type="evidence" value="ECO:0007669"/>
    <property type="project" value="TreeGrafter"/>
</dbReference>
<dbReference type="Gene3D" id="1.10.3210.10">
    <property type="entry name" value="Hypothetical protein af1432"/>
    <property type="match status" value="1"/>
</dbReference>
<dbReference type="SUPFAM" id="SSF109604">
    <property type="entry name" value="HD-domain/PDEase-like"/>
    <property type="match status" value="1"/>
</dbReference>
<dbReference type="InterPro" id="IPR006674">
    <property type="entry name" value="HD_domain"/>
</dbReference>
<evidence type="ECO:0000256" key="1">
    <source>
        <dbReference type="ARBA" id="ARBA00005776"/>
    </source>
</evidence>
<dbReference type="GO" id="GO:0051607">
    <property type="term" value="P:defense response to virus"/>
    <property type="evidence" value="ECO:0007669"/>
    <property type="project" value="TreeGrafter"/>
</dbReference>
<dbReference type="CDD" id="cd00077">
    <property type="entry name" value="HDc"/>
    <property type="match status" value="1"/>
</dbReference>
<dbReference type="SMART" id="SM00471">
    <property type="entry name" value="HDc"/>
    <property type="match status" value="1"/>
</dbReference>
<dbReference type="AlphaFoldDB" id="A0A8K0EY19"/>
<feature type="region of interest" description="Disordered" evidence="2">
    <location>
        <begin position="464"/>
        <end position="514"/>
    </location>
</feature>
<dbReference type="InterPro" id="IPR050135">
    <property type="entry name" value="dGTPase-like"/>
</dbReference>
<dbReference type="GO" id="GO:0008832">
    <property type="term" value="F:dGTPase activity"/>
    <property type="evidence" value="ECO:0007669"/>
    <property type="project" value="TreeGrafter"/>
</dbReference>
<sequence>MAVPSSDGEAGLRKAFDGKVFNDPIHGHIEVDPLSVKIIDTPQFQRLRNIKQLGGGYWLYPGACHNRFEHSLGVYYLSGRLTTELQGKQPELDITPQDVLCVKIAGLCHDLGHGPFSHVFDQQFMKKAEPGCTWKHEDASIEMFDHLIKQNKINLAGYDLTQQDQTFIKELISPPKPKEPGSWPYKGRRQEKGFLYQIVSNSENGMDVDKWDYFARDSECTGLSKKFDHMRLIQSARVIKVHGKWQICYRDKEWLNVYDMFYTRACLHRQVYQHQAKVAVEMMITDALLETDRTPGEDNKKISGARKNMDAYTRLTDSIFHKILEGEGQGKARDILENLVTRKLYRLVGETEPGDLHLFPKSEASIAEGIFACALPEEKKKITLEDIAVNKVKVNYGMGEKNPVDSVNFWTKDKPNEAEPPKEKLSQMLPANFADNFVRVYCKKQDKDSIEAVKRCFRVFLMKEKGETTPPKPEGSKVKDSSQHNPRTHKPPSGNAKRNLGSSMEEEAKRKKTT</sequence>
<dbReference type="GO" id="GO:0045088">
    <property type="term" value="P:regulation of innate immune response"/>
    <property type="evidence" value="ECO:0007669"/>
    <property type="project" value="TreeGrafter"/>
</dbReference>
<comment type="similarity">
    <text evidence="1">Belongs to the SAMHD1 family.</text>
</comment>
<protein>
    <submittedName>
        <fullName evidence="4">SAMHD1 protein</fullName>
    </submittedName>
</protein>
<name>A0A8K0EY19_BRALA</name>
<dbReference type="GO" id="GO:0005634">
    <property type="term" value="C:nucleus"/>
    <property type="evidence" value="ECO:0007669"/>
    <property type="project" value="TreeGrafter"/>
</dbReference>
<accession>A0A8K0EY19</accession>
<evidence type="ECO:0000256" key="2">
    <source>
        <dbReference type="SAM" id="MobiDB-lite"/>
    </source>
</evidence>
<reference evidence="4" key="1">
    <citation type="submission" date="2022-01" db="EMBL/GenBank/DDBJ databases">
        <authorList>
            <person name="Braso-Vives M."/>
        </authorList>
    </citation>
    <scope>NUCLEOTIDE SEQUENCE</scope>
</reference>
<dbReference type="InterPro" id="IPR003607">
    <property type="entry name" value="HD/PDEase_dom"/>
</dbReference>
<dbReference type="EMBL" id="OV696692">
    <property type="protein sequence ID" value="CAH1270665.1"/>
    <property type="molecule type" value="Genomic_DNA"/>
</dbReference>
<keyword evidence="5" id="KW-1185">Reference proteome</keyword>
<proteinExistence type="inferred from homology"/>
<evidence type="ECO:0000259" key="3">
    <source>
        <dbReference type="PROSITE" id="PS51831"/>
    </source>
</evidence>
<dbReference type="Gene3D" id="3.30.70.2760">
    <property type="match status" value="1"/>
</dbReference>
<dbReference type="Pfam" id="PF01966">
    <property type="entry name" value="HD"/>
    <property type="match status" value="1"/>
</dbReference>
<dbReference type="OrthoDB" id="9991235at2759"/>
<evidence type="ECO:0000313" key="4">
    <source>
        <dbReference type="EMBL" id="CAH1270665.1"/>
    </source>
</evidence>
<dbReference type="PANTHER" id="PTHR11373:SF4">
    <property type="entry name" value="DEOXYNUCLEOSIDE TRIPHOSPHATE TRIPHOSPHOHYDROLASE SAMHD1"/>
    <property type="match status" value="1"/>
</dbReference>
<organism evidence="4 5">
    <name type="scientific">Branchiostoma lanceolatum</name>
    <name type="common">Common lancelet</name>
    <name type="synonym">Amphioxus lanceolatum</name>
    <dbReference type="NCBI Taxonomy" id="7740"/>
    <lineage>
        <taxon>Eukaryota</taxon>
        <taxon>Metazoa</taxon>
        <taxon>Chordata</taxon>
        <taxon>Cephalochordata</taxon>
        <taxon>Leptocardii</taxon>
        <taxon>Amphioxiformes</taxon>
        <taxon>Branchiostomatidae</taxon>
        <taxon>Branchiostoma</taxon>
    </lineage>
</organism>
<dbReference type="PROSITE" id="PS51831">
    <property type="entry name" value="HD"/>
    <property type="match status" value="1"/>
</dbReference>
<gene>
    <name evidence="4" type="primary">SAMHD1</name>
    <name evidence="4" type="ORF">BLAG_LOCUS22881</name>
</gene>
<dbReference type="Proteomes" id="UP000838412">
    <property type="component" value="Chromosome 7"/>
</dbReference>
<dbReference type="PANTHER" id="PTHR11373">
    <property type="entry name" value="DEOXYNUCLEOSIDE TRIPHOSPHATE TRIPHOSPHOHYDROLASE"/>
    <property type="match status" value="1"/>
</dbReference>